<evidence type="ECO:0000256" key="13">
    <source>
        <dbReference type="PROSITE-ProRule" id="PRU00731"/>
    </source>
</evidence>
<organism evidence="16 17">
    <name type="scientific">Aedes albopictus</name>
    <name type="common">Asian tiger mosquito</name>
    <name type="synonym">Stegomyia albopicta</name>
    <dbReference type="NCBI Taxonomy" id="7160"/>
    <lineage>
        <taxon>Eukaryota</taxon>
        <taxon>Metazoa</taxon>
        <taxon>Ecdysozoa</taxon>
        <taxon>Arthropoda</taxon>
        <taxon>Hexapoda</taxon>
        <taxon>Insecta</taxon>
        <taxon>Pterygota</taxon>
        <taxon>Neoptera</taxon>
        <taxon>Endopterygota</taxon>
        <taxon>Diptera</taxon>
        <taxon>Nematocera</taxon>
        <taxon>Culicoidea</taxon>
        <taxon>Culicidae</taxon>
        <taxon>Culicinae</taxon>
        <taxon>Aedini</taxon>
        <taxon>Aedes</taxon>
        <taxon>Stegomyia</taxon>
    </lineage>
</organism>
<dbReference type="SMART" id="SM00580">
    <property type="entry name" value="PUG"/>
    <property type="match status" value="1"/>
</dbReference>
<dbReference type="Pfam" id="PF01841">
    <property type="entry name" value="Transglut_core"/>
    <property type="match status" value="1"/>
</dbReference>
<accession>A0ABM1XR31</accession>
<comment type="catalytic activity">
    <reaction evidence="1">
        <text>Hydrolysis of an N(4)-(acetyl-beta-D-glucosaminyl)asparagine residue in which the glucosamine residue may be further glycosylated, to yield a (substituted) N-acetyl-beta-D-glucosaminylamine and a peptide containing an aspartate residue.</text>
        <dbReference type="EC" id="3.5.1.52"/>
    </reaction>
</comment>
<dbReference type="InterPro" id="IPR018997">
    <property type="entry name" value="PUB_domain"/>
</dbReference>
<dbReference type="InterPro" id="IPR008979">
    <property type="entry name" value="Galactose-bd-like_sf"/>
</dbReference>
<protein>
    <recommendedName>
        <fullName evidence="6">Peptide-N(4)-(N-acetyl-beta-glucosaminyl)asparagine amidase</fullName>
        <ecNumber evidence="5">3.5.1.52</ecNumber>
    </recommendedName>
    <alternativeName>
        <fullName evidence="12">Peptide:N-glycanase</fullName>
    </alternativeName>
</protein>
<dbReference type="Gene3D" id="2.20.25.10">
    <property type="match status" value="1"/>
</dbReference>
<keyword evidence="9" id="KW-0378">Hydrolase</keyword>
<keyword evidence="8" id="KW-0479">Metal-binding</keyword>
<dbReference type="PROSITE" id="PS51398">
    <property type="entry name" value="PAW"/>
    <property type="match status" value="1"/>
</dbReference>
<dbReference type="InterPro" id="IPR038765">
    <property type="entry name" value="Papain-like_cys_pep_sf"/>
</dbReference>
<comment type="cofactor">
    <cofactor evidence="2">
        <name>Zn(2+)</name>
        <dbReference type="ChEBI" id="CHEBI:29105"/>
    </cofactor>
</comment>
<comment type="subcellular location">
    <subcellularLocation>
        <location evidence="3">Cytoplasm</location>
    </subcellularLocation>
</comment>
<dbReference type="PANTHER" id="PTHR12143:SF19">
    <property type="entry name" value="PEPTIDE-N(4)-(N-ACETYL-BETA-GLUCOSAMINYL)ASPARAGINE AMIDASE"/>
    <property type="match status" value="1"/>
</dbReference>
<dbReference type="Pfam" id="PF09409">
    <property type="entry name" value="PUB"/>
    <property type="match status" value="1"/>
</dbReference>
<evidence type="ECO:0000256" key="12">
    <source>
        <dbReference type="ARBA" id="ARBA00032901"/>
    </source>
</evidence>
<dbReference type="InterPro" id="IPR050883">
    <property type="entry name" value="PNGase"/>
</dbReference>
<dbReference type="SUPFAM" id="SSF54001">
    <property type="entry name" value="Cysteine proteinases"/>
    <property type="match status" value="1"/>
</dbReference>
<dbReference type="InterPro" id="IPR006588">
    <property type="entry name" value="Peptide_N_glycanase_PAW_dom"/>
</dbReference>
<dbReference type="InterPro" id="IPR002931">
    <property type="entry name" value="Transglutaminase-like"/>
</dbReference>
<comment type="similarity">
    <text evidence="4 13">Belongs to the transglutaminase-like superfamily. PNGase family.</text>
</comment>
<proteinExistence type="inferred from homology"/>
<dbReference type="GeneID" id="109410129"/>
<dbReference type="SMART" id="SM00460">
    <property type="entry name" value="TGc"/>
    <property type="match status" value="1"/>
</dbReference>
<keyword evidence="10" id="KW-0862">Zinc</keyword>
<dbReference type="Gene3D" id="1.20.58.2190">
    <property type="match status" value="1"/>
</dbReference>
<dbReference type="SMART" id="SM00613">
    <property type="entry name" value="PAW"/>
    <property type="match status" value="1"/>
</dbReference>
<keyword evidence="7" id="KW-0963">Cytoplasm</keyword>
<comment type="function">
    <text evidence="11">Specifically deglycosylates the denatured form of N-linked glycoproteins in the cytoplasm and assists their proteasome-mediated degradation. Cleaves the beta-aspartyl-glucosamine (GlcNAc) of the glycan and the amide side chain of Asn, converting Asn to Asp. Prefers proteins containing high-mannose over those bearing complex type oligosaccharides. Can recognize misfolded proteins in the endoplasmic reticulum that are exported to the cytosol to be destroyed and deglycosylate them, while it has no activity toward native proteins. Deglycosylation is a prerequisite for subsequent proteasome-mediated degradation of some, but not all, misfolded glycoproteins.</text>
</comment>
<keyword evidence="17" id="KW-1185">Reference proteome</keyword>
<dbReference type="EnsemblMetazoa" id="AALFPA23_002016.R1635">
    <property type="protein sequence ID" value="AALFPA23_002016.P1635"/>
    <property type="gene ID" value="AALFPA23_002016"/>
</dbReference>
<evidence type="ECO:0000256" key="8">
    <source>
        <dbReference type="ARBA" id="ARBA00022723"/>
    </source>
</evidence>
<evidence type="ECO:0000256" key="3">
    <source>
        <dbReference type="ARBA" id="ARBA00004496"/>
    </source>
</evidence>
<dbReference type="RefSeq" id="XP_019539204.3">
    <property type="nucleotide sequence ID" value="XM_019683659.4"/>
</dbReference>
<dbReference type="PANTHER" id="PTHR12143">
    <property type="entry name" value="PEPTIDE N-GLYCANASE PNGASE -RELATED"/>
    <property type="match status" value="1"/>
</dbReference>
<dbReference type="EC" id="3.5.1.52" evidence="5"/>
<evidence type="ECO:0000256" key="4">
    <source>
        <dbReference type="ARBA" id="ARBA00009390"/>
    </source>
</evidence>
<dbReference type="SUPFAM" id="SSF143503">
    <property type="entry name" value="PUG domain-like"/>
    <property type="match status" value="1"/>
</dbReference>
<dbReference type="CDD" id="cd09212">
    <property type="entry name" value="PUB"/>
    <property type="match status" value="1"/>
</dbReference>
<feature type="coiled-coil region" evidence="14">
    <location>
        <begin position="163"/>
        <end position="215"/>
    </location>
</feature>
<evidence type="ECO:0000256" key="5">
    <source>
        <dbReference type="ARBA" id="ARBA00012158"/>
    </source>
</evidence>
<evidence type="ECO:0000259" key="15">
    <source>
        <dbReference type="PROSITE" id="PS51398"/>
    </source>
</evidence>
<reference evidence="16" key="2">
    <citation type="submission" date="2025-05" db="UniProtKB">
        <authorList>
            <consortium name="EnsemblMetazoa"/>
        </authorList>
    </citation>
    <scope>IDENTIFICATION</scope>
    <source>
        <strain evidence="16">Foshan</strain>
    </source>
</reference>
<feature type="domain" description="PAW" evidence="15">
    <location>
        <begin position="446"/>
        <end position="638"/>
    </location>
</feature>
<evidence type="ECO:0000256" key="1">
    <source>
        <dbReference type="ARBA" id="ARBA00001650"/>
    </source>
</evidence>
<evidence type="ECO:0000256" key="11">
    <source>
        <dbReference type="ARBA" id="ARBA00024870"/>
    </source>
</evidence>
<keyword evidence="14" id="KW-0175">Coiled coil</keyword>
<evidence type="ECO:0000256" key="6">
    <source>
        <dbReference type="ARBA" id="ARBA00018546"/>
    </source>
</evidence>
<dbReference type="InterPro" id="IPR038680">
    <property type="entry name" value="PAW_sf"/>
</dbReference>
<dbReference type="Pfam" id="PF04721">
    <property type="entry name" value="PAW"/>
    <property type="match status" value="1"/>
</dbReference>
<reference evidence="17" key="1">
    <citation type="journal article" date="2015" name="Proc. Natl. Acad. Sci. U.S.A.">
        <title>Genome sequence of the Asian Tiger mosquito, Aedes albopictus, reveals insights into its biology, genetics, and evolution.</title>
        <authorList>
            <person name="Chen X.G."/>
            <person name="Jiang X."/>
            <person name="Gu J."/>
            <person name="Xu M."/>
            <person name="Wu Y."/>
            <person name="Deng Y."/>
            <person name="Zhang C."/>
            <person name="Bonizzoni M."/>
            <person name="Dermauw W."/>
            <person name="Vontas J."/>
            <person name="Armbruster P."/>
            <person name="Huang X."/>
            <person name="Yang Y."/>
            <person name="Zhang H."/>
            <person name="He W."/>
            <person name="Peng H."/>
            <person name="Liu Y."/>
            <person name="Wu K."/>
            <person name="Chen J."/>
            <person name="Lirakis M."/>
            <person name="Topalis P."/>
            <person name="Van Leeuwen T."/>
            <person name="Hall A.B."/>
            <person name="Jiang X."/>
            <person name="Thorpe C."/>
            <person name="Mueller R.L."/>
            <person name="Sun C."/>
            <person name="Waterhouse R.M."/>
            <person name="Yan G."/>
            <person name="Tu Z.J."/>
            <person name="Fang X."/>
            <person name="James A.A."/>
        </authorList>
    </citation>
    <scope>NUCLEOTIDE SEQUENCE [LARGE SCALE GENOMIC DNA]</scope>
    <source>
        <strain evidence="17">Foshan</strain>
    </source>
</reference>
<evidence type="ECO:0000256" key="7">
    <source>
        <dbReference type="ARBA" id="ARBA00022490"/>
    </source>
</evidence>
<sequence>MATLNESLILALERTNAKDRYVTGAETLLRLLDNIIREPGNEKYRSVRLENKAIKEKLLSVSGMKPLMLEIGYVEASGTLTLPANVVIAKLRKYRDFINERKELMKSPPSTSSASASIVQSSPSPALLEAKANAEVIVVPKPVIRAGKSFQQRIAFPKIVSSRNGFLQQLELLSDQVMQYEDEQLLQSGRDLVPLETLKSRAKEKLRQIQKMIKAGTYHEDEEPWMVDLVLEELVGWFKADFFRWINALPCAVCGNEKTQQVESHVEDGVRVEVYRCCGETRRFYRYNDVEKLLHTRCGRCGEWANCFTFLCRALGYEARFVFSTGDHVWTEVYSARKRRWIHVDPCENAIDSPLMYEHGWKKEMTYVFAFSREDVQDVTWRYSNQHPVVIKSRKSCSEKELLETILKLRAKRREKVSGPRLKFLRKRTVDECLELLCSRPPTQAELEGRSSGSLEWRLQRGEQKLNTFYIFIPSEQEIRTKQFNVRYSCAKDTYERFLKGPTGPVMTETTKDWKSRQYTSENVFRKEEHDWKMVYLARTEGTAAGTVSWKFDFSIQGMRVKDIQVRIGTQTYEGAKIDVQYLKEDGTVLPSLQSLVGLGKFTIQLKLSGGQMWQHSQIFRQGKYDEGYPFEVNVQFM</sequence>
<dbReference type="Gene3D" id="2.60.120.1020">
    <property type="entry name" value="Peptide N glycanase, PAW domain"/>
    <property type="match status" value="1"/>
</dbReference>
<evidence type="ECO:0000256" key="9">
    <source>
        <dbReference type="ARBA" id="ARBA00022801"/>
    </source>
</evidence>
<dbReference type="SUPFAM" id="SSF49785">
    <property type="entry name" value="Galactose-binding domain-like"/>
    <property type="match status" value="1"/>
</dbReference>
<evidence type="ECO:0000313" key="16">
    <source>
        <dbReference type="EnsemblMetazoa" id="AALFPA23_002016.P1635"/>
    </source>
</evidence>
<dbReference type="InterPro" id="IPR036339">
    <property type="entry name" value="PUB-like_dom_sf"/>
</dbReference>
<evidence type="ECO:0000256" key="14">
    <source>
        <dbReference type="SAM" id="Coils"/>
    </source>
</evidence>
<dbReference type="Proteomes" id="UP000069940">
    <property type="component" value="Unassembled WGS sequence"/>
</dbReference>
<evidence type="ECO:0000256" key="2">
    <source>
        <dbReference type="ARBA" id="ARBA00001947"/>
    </source>
</evidence>
<evidence type="ECO:0000313" key="17">
    <source>
        <dbReference type="Proteomes" id="UP000069940"/>
    </source>
</evidence>
<dbReference type="Gene3D" id="3.10.620.30">
    <property type="match status" value="1"/>
</dbReference>
<name>A0ABM1XR31_AEDAL</name>
<evidence type="ECO:0000256" key="10">
    <source>
        <dbReference type="ARBA" id="ARBA00022833"/>
    </source>
</evidence>